<dbReference type="GO" id="GO:0016787">
    <property type="term" value="F:hydrolase activity"/>
    <property type="evidence" value="ECO:0007669"/>
    <property type="project" value="UniProtKB-KW"/>
</dbReference>
<dbReference type="PANTHER" id="PTHR35531">
    <property type="entry name" value="INNER MEMBRANE PROTEIN YBCI-RELATED"/>
    <property type="match status" value="1"/>
</dbReference>
<keyword evidence="1" id="KW-0378">Hydrolase</keyword>
<gene>
    <name evidence="1" type="ORF">AWT59_3037</name>
</gene>
<dbReference type="InterPro" id="IPR007404">
    <property type="entry name" value="YdjM-like"/>
</dbReference>
<evidence type="ECO:0000313" key="2">
    <source>
        <dbReference type="Proteomes" id="UP000070578"/>
    </source>
</evidence>
<dbReference type="PANTHER" id="PTHR35531:SF1">
    <property type="entry name" value="INNER MEMBRANE PROTEIN YBCI-RELATED"/>
    <property type="match status" value="1"/>
</dbReference>
<dbReference type="EMBL" id="LSLI01000133">
    <property type="protein sequence ID" value="KXS30843.1"/>
    <property type="molecule type" value="Genomic_DNA"/>
</dbReference>
<dbReference type="Pfam" id="PF04307">
    <property type="entry name" value="YdjM"/>
    <property type="match status" value="1"/>
</dbReference>
<proteinExistence type="predicted"/>
<protein>
    <submittedName>
        <fullName evidence="1">Membrane-bound metal-dependent hydrolase</fullName>
    </submittedName>
</protein>
<dbReference type="AlphaFoldDB" id="A0A139BPV5"/>
<evidence type="ECO:0000313" key="1">
    <source>
        <dbReference type="EMBL" id="KXS30843.1"/>
    </source>
</evidence>
<sequence>MLAFTHVAAGCASSLLVAEYLHAGPVQTILIVAGGIIGSHLPDIDHPKSAFGSRVLPLSLPISAVFGHRGITHSLIAVAGMSWLIWWSLHYVHWQQGFTVPLVVGIATGYLSHLAGDFFTNSGVPLLWPSRRRFVSPLKFCTGDMREYLLAFGMYGWSLMECLRMLK</sequence>
<dbReference type="Proteomes" id="UP000070578">
    <property type="component" value="Unassembled WGS sequence"/>
</dbReference>
<name>A0A139BPV5_9PROT</name>
<comment type="caution">
    <text evidence="1">The sequence shown here is derived from an EMBL/GenBank/DDBJ whole genome shotgun (WGS) entry which is preliminary data.</text>
</comment>
<organism evidence="1 2">
    <name type="scientific">Candidatus Gallionella acididurans</name>
    <dbReference type="NCBI Taxonomy" id="1796491"/>
    <lineage>
        <taxon>Bacteria</taxon>
        <taxon>Pseudomonadati</taxon>
        <taxon>Pseudomonadota</taxon>
        <taxon>Betaproteobacteria</taxon>
        <taxon>Nitrosomonadales</taxon>
        <taxon>Gallionellaceae</taxon>
        <taxon>Gallionella</taxon>
    </lineage>
</organism>
<reference evidence="1 2" key="2">
    <citation type="submission" date="2016-03" db="EMBL/GenBank/DDBJ databases">
        <title>New uncultured bacterium of the family Gallionellaceae from acid mine drainage: description and reconstruction of genome based on metagenomic analysis of microbial community.</title>
        <authorList>
            <person name="Kadnikov V."/>
            <person name="Ivasenko D."/>
            <person name="Beletsky A."/>
            <person name="Mardanov A."/>
            <person name="Danilova E."/>
            <person name="Pimenov N."/>
            <person name="Karnachuk O."/>
            <person name="Ravin N."/>
        </authorList>
    </citation>
    <scope>NUCLEOTIDE SEQUENCE [LARGE SCALE GENOMIC DNA]</scope>
    <source>
        <strain evidence="1">ShG14-8</strain>
    </source>
</reference>
<accession>A0A139BPV5</accession>
<reference evidence="1 2" key="1">
    <citation type="submission" date="2016-02" db="EMBL/GenBank/DDBJ databases">
        <authorList>
            <person name="Wen L."/>
            <person name="He K."/>
            <person name="Yang H."/>
        </authorList>
    </citation>
    <scope>NUCLEOTIDE SEQUENCE [LARGE SCALE GENOMIC DNA]</scope>
    <source>
        <strain evidence="1">ShG14-8</strain>
    </source>
</reference>